<reference evidence="2" key="1">
    <citation type="submission" date="2013-01" db="EMBL/GenBank/DDBJ databases">
        <title>Draft Genome Sequence of a Mulberry Tree, Morus notabilis C.K. Schneid.</title>
        <authorList>
            <person name="He N."/>
            <person name="Zhao S."/>
        </authorList>
    </citation>
    <scope>NUCLEOTIDE SEQUENCE</scope>
</reference>
<name>W9SSX5_9ROSA</name>
<gene>
    <name evidence="1" type="ORF">L484_021905</name>
</gene>
<accession>W9SSX5</accession>
<evidence type="ECO:0000313" key="1">
    <source>
        <dbReference type="EMBL" id="EXC25034.1"/>
    </source>
</evidence>
<dbReference type="AlphaFoldDB" id="W9SSX5"/>
<proteinExistence type="predicted"/>
<keyword evidence="2" id="KW-1185">Reference proteome</keyword>
<protein>
    <submittedName>
        <fullName evidence="1">Uncharacterized protein</fullName>
    </submittedName>
</protein>
<dbReference type="EMBL" id="KE346040">
    <property type="protein sequence ID" value="EXC25034.1"/>
    <property type="molecule type" value="Genomic_DNA"/>
</dbReference>
<evidence type="ECO:0000313" key="2">
    <source>
        <dbReference type="Proteomes" id="UP000030645"/>
    </source>
</evidence>
<organism evidence="1 2">
    <name type="scientific">Morus notabilis</name>
    <dbReference type="NCBI Taxonomy" id="981085"/>
    <lineage>
        <taxon>Eukaryota</taxon>
        <taxon>Viridiplantae</taxon>
        <taxon>Streptophyta</taxon>
        <taxon>Embryophyta</taxon>
        <taxon>Tracheophyta</taxon>
        <taxon>Spermatophyta</taxon>
        <taxon>Magnoliopsida</taxon>
        <taxon>eudicotyledons</taxon>
        <taxon>Gunneridae</taxon>
        <taxon>Pentapetalae</taxon>
        <taxon>rosids</taxon>
        <taxon>fabids</taxon>
        <taxon>Rosales</taxon>
        <taxon>Moraceae</taxon>
        <taxon>Moreae</taxon>
        <taxon>Morus</taxon>
    </lineage>
</organism>
<sequence length="222" mass="24749">MKAEFVALDKCGEEAEWLRYFLEDIPDWPKHVPAICIHSDNQSAIGRAHNTMYSGLLFFNHFSRPSFTSLSSVFLPLSPAHRSLSALFRTAITGKEEIPSDRVLIRPDREPAITGKKAQVLLSSEFSSTSISPDFVQRSHRPFVVVKLVTDTGVYEKIWNDEIRPTMVSTVARICFIGYGVIAVLRMEIGILFGRDVASGVWAARCGRRHLGGGVGLPGRRF</sequence>
<dbReference type="Proteomes" id="UP000030645">
    <property type="component" value="Unassembled WGS sequence"/>
</dbReference>